<organism evidence="1 2">
    <name type="scientific">Trifolium pratense</name>
    <name type="common">Red clover</name>
    <dbReference type="NCBI Taxonomy" id="57577"/>
    <lineage>
        <taxon>Eukaryota</taxon>
        <taxon>Viridiplantae</taxon>
        <taxon>Streptophyta</taxon>
        <taxon>Embryophyta</taxon>
        <taxon>Tracheophyta</taxon>
        <taxon>Spermatophyta</taxon>
        <taxon>Magnoliopsida</taxon>
        <taxon>eudicotyledons</taxon>
        <taxon>Gunneridae</taxon>
        <taxon>Pentapetalae</taxon>
        <taxon>rosids</taxon>
        <taxon>fabids</taxon>
        <taxon>Fabales</taxon>
        <taxon>Fabaceae</taxon>
        <taxon>Papilionoideae</taxon>
        <taxon>50 kb inversion clade</taxon>
        <taxon>NPAAA clade</taxon>
        <taxon>Hologalegina</taxon>
        <taxon>IRL clade</taxon>
        <taxon>Trifolieae</taxon>
        <taxon>Trifolium</taxon>
    </lineage>
</organism>
<accession>A0ACB0IPU6</accession>
<protein>
    <submittedName>
        <fullName evidence="1">Uncharacterized protein</fullName>
    </submittedName>
</protein>
<reference evidence="1" key="1">
    <citation type="submission" date="2023-10" db="EMBL/GenBank/DDBJ databases">
        <authorList>
            <person name="Rodriguez Cubillos JULIANA M."/>
            <person name="De Vega J."/>
        </authorList>
    </citation>
    <scope>NUCLEOTIDE SEQUENCE</scope>
</reference>
<sequence length="162" mass="17319">MTVSQSFVLSKDIVSQSFVLSKDIVSQSFVGASWARIAALVPVVVSCAEAGDEVAYKILLESAQELASSVKAVVGRLGLCGQDGKDAFPLVLVSGVLEANTRWDVGKEAIKCISKYFPGMLPIRLDLRLLILLHLAKALFLLALGMLCDAARNLEKVSLINA</sequence>
<comment type="caution">
    <text evidence="1">The sequence shown here is derived from an EMBL/GenBank/DDBJ whole genome shotgun (WGS) entry which is preliminary data.</text>
</comment>
<proteinExistence type="predicted"/>
<name>A0ACB0IPU6_TRIPR</name>
<gene>
    <name evidence="1" type="ORF">MILVUS5_LOCUS5019</name>
</gene>
<evidence type="ECO:0000313" key="2">
    <source>
        <dbReference type="Proteomes" id="UP001177021"/>
    </source>
</evidence>
<keyword evidence="2" id="KW-1185">Reference proteome</keyword>
<evidence type="ECO:0000313" key="1">
    <source>
        <dbReference type="EMBL" id="CAJ2634020.1"/>
    </source>
</evidence>
<dbReference type="EMBL" id="CASHSV030000002">
    <property type="protein sequence ID" value="CAJ2634020.1"/>
    <property type="molecule type" value="Genomic_DNA"/>
</dbReference>
<dbReference type="Proteomes" id="UP001177021">
    <property type="component" value="Unassembled WGS sequence"/>
</dbReference>